<organism evidence="2 3">
    <name type="scientific">Ichthyophthirius multifiliis</name>
    <name type="common">White spot disease agent</name>
    <name type="synonym">Ich</name>
    <dbReference type="NCBI Taxonomy" id="5932"/>
    <lineage>
        <taxon>Eukaryota</taxon>
        <taxon>Sar</taxon>
        <taxon>Alveolata</taxon>
        <taxon>Ciliophora</taxon>
        <taxon>Intramacronucleata</taxon>
        <taxon>Oligohymenophorea</taxon>
        <taxon>Hymenostomatida</taxon>
        <taxon>Ophryoglenina</taxon>
        <taxon>Ichthyophthirius</taxon>
    </lineage>
</organism>
<keyword evidence="3" id="KW-1185">Reference proteome</keyword>
<dbReference type="OrthoDB" id="10687167at2759"/>
<dbReference type="AlphaFoldDB" id="G0R419"/>
<dbReference type="InParanoid" id="G0R419"/>
<reference evidence="2 3" key="1">
    <citation type="submission" date="2011-07" db="EMBL/GenBank/DDBJ databases">
        <authorList>
            <person name="Coyne R."/>
            <person name="Brami D."/>
            <person name="Johnson J."/>
            <person name="Hostetler J."/>
            <person name="Hannick L."/>
            <person name="Clark T."/>
            <person name="Cassidy-Hanley D."/>
            <person name="Inman J."/>
        </authorList>
    </citation>
    <scope>NUCLEOTIDE SEQUENCE [LARGE SCALE GENOMIC DNA]</scope>
    <source>
        <strain evidence="2 3">G5</strain>
    </source>
</reference>
<dbReference type="Gene3D" id="3.40.50.300">
    <property type="entry name" value="P-loop containing nucleotide triphosphate hydrolases"/>
    <property type="match status" value="1"/>
</dbReference>
<dbReference type="InterPro" id="IPR027417">
    <property type="entry name" value="P-loop_NTPase"/>
</dbReference>
<dbReference type="EMBL" id="GL984320">
    <property type="protein sequence ID" value="EGR27793.1"/>
    <property type="molecule type" value="Genomic_DNA"/>
</dbReference>
<dbReference type="eggNOG" id="ENOG502RT46">
    <property type="taxonomic scope" value="Eukaryota"/>
</dbReference>
<dbReference type="STRING" id="857967.G0R419"/>
<evidence type="ECO:0000313" key="2">
    <source>
        <dbReference type="EMBL" id="EGR27793.1"/>
    </source>
</evidence>
<keyword evidence="1" id="KW-0175">Coiled coil</keyword>
<feature type="non-terminal residue" evidence="2">
    <location>
        <position position="1"/>
    </location>
</feature>
<evidence type="ECO:0000313" key="3">
    <source>
        <dbReference type="Proteomes" id="UP000008983"/>
    </source>
</evidence>
<evidence type="ECO:0000256" key="1">
    <source>
        <dbReference type="SAM" id="Coils"/>
    </source>
</evidence>
<dbReference type="Proteomes" id="UP000008983">
    <property type="component" value="Unassembled WGS sequence"/>
</dbReference>
<dbReference type="GeneID" id="14903860"/>
<proteinExistence type="predicted"/>
<feature type="coiled-coil region" evidence="1">
    <location>
        <begin position="115"/>
        <end position="149"/>
    </location>
</feature>
<dbReference type="RefSeq" id="XP_004027138.1">
    <property type="nucleotide sequence ID" value="XM_004027089.1"/>
</dbReference>
<feature type="non-terminal residue" evidence="2">
    <location>
        <position position="489"/>
    </location>
</feature>
<sequence length="489" mass="58180">NQKKYDDLLQSYNKKLAQIRTTPLEERPQNGLYTPSNSKLFTPNNNVLNNDQFSNESFGITPKKIDFLEQEQQIPNTTSHQKIQNSTCIQISKKYENMPSLSSLNNSVFEIDEEKKQEQKTKQQNYNNIEEMEKTILTEDLQIKKLSKNQKLIIEQFYLNQNNIISYMPNQSGKTTLYQIMALISQKNTQFSLLMVITNNTYSHKNINSNVSWAYLNKQIDDENMKTILEYLNEFKIRLLLINWDFVYDEKLYFLKNIVDKIIIEDPKNERQYQQLKKAFPKVTKWAILYTQTVKTQKEMSELAQKCALKQIESPQKSLKAIDFGKIYWIQTQKQEKEKNLFNFLHKNQLKKVILFLPQTEKKQLENTHSYFAQKGLKFQYFQPKNILQQTQQFQKENFDILTVFSGTTLPSKIKEICQYYIHFSLPLNIKDYLSDLNGFQRFFFQENQVFYQKLACGFLVENEFFLQRRNLISSFITENEFLIFQKAS</sequence>
<protein>
    <submittedName>
        <fullName evidence="2">Uncharacterized protein</fullName>
    </submittedName>
</protein>
<gene>
    <name evidence="2" type="ORF">IMG5_188950</name>
</gene>
<accession>G0R419</accession>
<name>G0R419_ICHMU</name>